<feature type="compositionally biased region" description="Basic and acidic residues" evidence="6">
    <location>
        <begin position="50"/>
        <end position="61"/>
    </location>
</feature>
<evidence type="ECO:0000256" key="3">
    <source>
        <dbReference type="ARBA" id="ARBA00023125"/>
    </source>
</evidence>
<dbReference type="GO" id="GO:0000976">
    <property type="term" value="F:transcription cis-regulatory region binding"/>
    <property type="evidence" value="ECO:0007669"/>
    <property type="project" value="TreeGrafter"/>
</dbReference>
<dbReference type="AlphaFoldDB" id="A0A0G2EP60"/>
<protein>
    <recommendedName>
        <fullName evidence="9">Transcription factor domain-containing protein</fullName>
    </recommendedName>
</protein>
<name>A0A0G2EP60_PHACM</name>
<dbReference type="PANTHER" id="PTHR31845">
    <property type="entry name" value="FINGER DOMAIN PROTEIN, PUTATIVE-RELATED"/>
    <property type="match status" value="1"/>
</dbReference>
<evidence type="ECO:0000256" key="6">
    <source>
        <dbReference type="SAM" id="MobiDB-lite"/>
    </source>
</evidence>
<comment type="caution">
    <text evidence="7">The sequence shown here is derived from an EMBL/GenBank/DDBJ whole genome shotgun (WGS) entry which is preliminary data.</text>
</comment>
<accession>A0A0G2EP60</accession>
<evidence type="ECO:0000313" key="7">
    <source>
        <dbReference type="EMBL" id="KKY24099.1"/>
    </source>
</evidence>
<sequence>MKPLRQTELIQCDVHHIHETLQHLCKQLNVDAPRPLISGTVTEQPTESGHAGHSDTDREADNVCELSPPTSPSAVQAPIDTFLDIAKLGSPTSADTPHSFRQRRPAPQHDLVSKGIIAFSTAEVLVDRYFSRLDHFLYGIASHHKDIHGLRQASPVLFAAVCTISALHASGDQLVYDKCSREFRRLVSRSLFEKKDVEYLRALCVGSFWLADASRILSSDALRRAADVRLHRNFYQVVNFNTNTVALDQSALPQVEGRDRMRLWYLLFVCDQHLSILHNRDGVLRQDNEILQKWELYLNSDGCNDSDIRIMSQVSLLLIMSEVRDALGSERLEQLPKSLVVQLNHFSKQLDEWFTKFSAIFRPNPQIGDFPSKGLQMHYQFGKMYLGQHVFRGLKTDPVPLHFLPAAGMAHEAAITIFRMILHDERLQESLIGIPHYFHIMIAFAGHFILEVCKKYSEQLMINLDENLRLIAEVLAQFNKLPSISPHPICRMTAGLSRKLVDCAIHLGKCSCLEGNFIEPANRMPFQSSLAIDPELQNHMVQASNLDSTSAYGFPSDQLPASVDEYSYTDFGEFNFPDMRLNFLT</sequence>
<dbReference type="CDD" id="cd12148">
    <property type="entry name" value="fungal_TF_MHR"/>
    <property type="match status" value="1"/>
</dbReference>
<evidence type="ECO:0000313" key="8">
    <source>
        <dbReference type="Proteomes" id="UP000053317"/>
    </source>
</evidence>
<dbReference type="GO" id="GO:0000981">
    <property type="term" value="F:DNA-binding transcription factor activity, RNA polymerase II-specific"/>
    <property type="evidence" value="ECO:0007669"/>
    <property type="project" value="TreeGrafter"/>
</dbReference>
<gene>
    <name evidence="7" type="ORF">UCRPC4_g02565</name>
</gene>
<reference evidence="7 8" key="1">
    <citation type="submission" date="2015-05" db="EMBL/GenBank/DDBJ databases">
        <title>Distinctive expansion of gene families associated with plant cell wall degradation and secondary metabolism in the genomes of grapevine trunk pathogens.</title>
        <authorList>
            <person name="Lawrence D.P."/>
            <person name="Travadon R."/>
            <person name="Rolshausen P.E."/>
            <person name="Baumgartner K."/>
        </authorList>
    </citation>
    <scope>NUCLEOTIDE SEQUENCE [LARGE SCALE GENOMIC DNA]</scope>
    <source>
        <strain evidence="7">UCRPC4</strain>
    </source>
</reference>
<evidence type="ECO:0000256" key="2">
    <source>
        <dbReference type="ARBA" id="ARBA00023015"/>
    </source>
</evidence>
<dbReference type="InterPro" id="IPR051089">
    <property type="entry name" value="prtT"/>
</dbReference>
<evidence type="ECO:0008006" key="9">
    <source>
        <dbReference type="Google" id="ProtNLM"/>
    </source>
</evidence>
<reference evidence="7 8" key="2">
    <citation type="submission" date="2015-05" db="EMBL/GenBank/DDBJ databases">
        <authorList>
            <person name="Morales-Cruz A."/>
            <person name="Amrine K.C."/>
            <person name="Cantu D."/>
        </authorList>
    </citation>
    <scope>NUCLEOTIDE SEQUENCE [LARGE SCALE GENOMIC DNA]</scope>
    <source>
        <strain evidence="7">UCRPC4</strain>
    </source>
</reference>
<dbReference type="GO" id="GO:0005634">
    <property type="term" value="C:nucleus"/>
    <property type="evidence" value="ECO:0007669"/>
    <property type="project" value="UniProtKB-SubCell"/>
</dbReference>
<dbReference type="Proteomes" id="UP000053317">
    <property type="component" value="Unassembled WGS sequence"/>
</dbReference>
<dbReference type="OrthoDB" id="1925334at2759"/>
<evidence type="ECO:0000256" key="5">
    <source>
        <dbReference type="ARBA" id="ARBA00023242"/>
    </source>
</evidence>
<organism evidence="7 8">
    <name type="scientific">Phaeomoniella chlamydospora</name>
    <name type="common">Phaeoacremonium chlamydosporum</name>
    <dbReference type="NCBI Taxonomy" id="158046"/>
    <lineage>
        <taxon>Eukaryota</taxon>
        <taxon>Fungi</taxon>
        <taxon>Dikarya</taxon>
        <taxon>Ascomycota</taxon>
        <taxon>Pezizomycotina</taxon>
        <taxon>Eurotiomycetes</taxon>
        <taxon>Chaetothyriomycetidae</taxon>
        <taxon>Phaeomoniellales</taxon>
        <taxon>Phaeomoniellaceae</taxon>
        <taxon>Phaeomoniella</taxon>
    </lineage>
</organism>
<evidence type="ECO:0000256" key="1">
    <source>
        <dbReference type="ARBA" id="ARBA00004123"/>
    </source>
</evidence>
<keyword evidence="5" id="KW-0539">Nucleus</keyword>
<dbReference type="PANTHER" id="PTHR31845:SF19">
    <property type="entry name" value="TRANSCRIPTION FACTOR DOMAIN-CONTAINING PROTEIN"/>
    <property type="match status" value="1"/>
</dbReference>
<feature type="region of interest" description="Disordered" evidence="6">
    <location>
        <begin position="36"/>
        <end position="75"/>
    </location>
</feature>
<comment type="subcellular location">
    <subcellularLocation>
        <location evidence="1">Nucleus</location>
    </subcellularLocation>
</comment>
<keyword evidence="8" id="KW-1185">Reference proteome</keyword>
<proteinExistence type="predicted"/>
<dbReference type="EMBL" id="LCWF01000063">
    <property type="protein sequence ID" value="KKY24099.1"/>
    <property type="molecule type" value="Genomic_DNA"/>
</dbReference>
<keyword evidence="2" id="KW-0805">Transcription regulation</keyword>
<evidence type="ECO:0000256" key="4">
    <source>
        <dbReference type="ARBA" id="ARBA00023163"/>
    </source>
</evidence>
<keyword evidence="4" id="KW-0804">Transcription</keyword>
<keyword evidence="3" id="KW-0238">DNA-binding</keyword>